<protein>
    <recommendedName>
        <fullName evidence="7">Pre-mRNA-splicing factor SLU7</fullName>
    </recommendedName>
</protein>
<dbReference type="InterPro" id="IPR039974">
    <property type="entry name" value="Splicing_factor_SLU7"/>
</dbReference>
<dbReference type="GO" id="GO:0000398">
    <property type="term" value="P:mRNA splicing, via spliceosome"/>
    <property type="evidence" value="ECO:0007669"/>
    <property type="project" value="UniProtKB-UniRule"/>
</dbReference>
<dbReference type="AlphaFoldDB" id="G0ULU3"/>
<feature type="region of interest" description="Disordered" evidence="8">
    <location>
        <begin position="304"/>
        <end position="334"/>
    </location>
</feature>
<evidence type="ECO:0000256" key="2">
    <source>
        <dbReference type="ARBA" id="ARBA00007203"/>
    </source>
</evidence>
<dbReference type="GO" id="GO:0005681">
    <property type="term" value="C:spliceosomal complex"/>
    <property type="evidence" value="ECO:0007669"/>
    <property type="project" value="UniProtKB-UniRule"/>
</dbReference>
<evidence type="ECO:0000256" key="5">
    <source>
        <dbReference type="ARBA" id="ARBA00023187"/>
    </source>
</evidence>
<dbReference type="EMBL" id="HE575318">
    <property type="protein sequence ID" value="CCC90605.1"/>
    <property type="molecule type" value="Genomic_DNA"/>
</dbReference>
<sequence>MHRLNYLTLVREEREKVCSIGRKARLMKPRVRQRLKQMRELEEKRKFGLAPLCVDAVSGQEISPNVPNLISQAPWYYGCAGPTLAHQRKQSNESIDTLQDKRDTVSVLGKAKTYMAGACGNCGSNSHKTSECYKPRKRVGAMYTGKVTGVDMTVSSTDKNYAQKRDRYAMGVDVDFLKQVKEEGDVAEVEEQNDKESAEEEKRRRLHDVFTLKTAVSGGGMGVAIKELPKHLHNLDDNDIFFDPKTGSMRGNPNAMDPTRTFQGDLQRYRSGDYYTYLEMQLRFLNGESTSFVDFKLDEQLQKQKQQEFSKDNGELCSSSGNGSAGKEEEKETARDQLIRSLYGDLKPASSGNSLRIKEALALAATSPATPTSLGAGPAPTTEGCQKIGPATRNGHPCVYGSYFDPQEFKWGYKCCQRLGKNAESCKPEGAVDTVVTL</sequence>
<reference evidence="9" key="1">
    <citation type="journal article" date="2012" name="Proc. Natl. Acad. Sci. U.S.A.">
        <title>Antigenic diversity is generated by distinct evolutionary mechanisms in African trypanosome species.</title>
        <authorList>
            <person name="Jackson A.P."/>
            <person name="Berry A."/>
            <person name="Aslett M."/>
            <person name="Allison H.C."/>
            <person name="Burton P."/>
            <person name="Vavrova-Anderson J."/>
            <person name="Brown R."/>
            <person name="Browne H."/>
            <person name="Corton N."/>
            <person name="Hauser H."/>
            <person name="Gamble J."/>
            <person name="Gilderthorp R."/>
            <person name="Marcello L."/>
            <person name="McQuillan J."/>
            <person name="Otto T.D."/>
            <person name="Quail M.A."/>
            <person name="Sanders M.J."/>
            <person name="van Tonder A."/>
            <person name="Ginger M.L."/>
            <person name="Field M.C."/>
            <person name="Barry J.D."/>
            <person name="Hertz-Fowler C."/>
            <person name="Berriman M."/>
        </authorList>
    </citation>
    <scope>NUCLEOTIDE SEQUENCE</scope>
    <source>
        <strain evidence="9">IL3000</strain>
    </source>
</reference>
<evidence type="ECO:0000256" key="8">
    <source>
        <dbReference type="SAM" id="MobiDB-lite"/>
    </source>
</evidence>
<evidence type="ECO:0000256" key="7">
    <source>
        <dbReference type="RuleBase" id="RU367071"/>
    </source>
</evidence>
<comment type="subunit">
    <text evidence="7">Associated with the spliceosome.</text>
</comment>
<evidence type="ECO:0000256" key="3">
    <source>
        <dbReference type="ARBA" id="ARBA00022664"/>
    </source>
</evidence>
<comment type="function">
    <text evidence="7">Involved in pre-mRNA splicing.</text>
</comment>
<comment type="similarity">
    <text evidence="2 7">Belongs to the SLU7 family.</text>
</comment>
<feature type="compositionally biased region" description="Basic and acidic residues" evidence="8">
    <location>
        <begin position="304"/>
        <end position="314"/>
    </location>
</feature>
<gene>
    <name evidence="9" type="ORF">TCIL3000_5_3290</name>
</gene>
<comment type="subcellular location">
    <subcellularLocation>
        <location evidence="1 7">Nucleus</location>
    </subcellularLocation>
</comment>
<organism evidence="9">
    <name type="scientific">Trypanosoma congolense (strain IL3000)</name>
    <dbReference type="NCBI Taxonomy" id="1068625"/>
    <lineage>
        <taxon>Eukaryota</taxon>
        <taxon>Discoba</taxon>
        <taxon>Euglenozoa</taxon>
        <taxon>Kinetoplastea</taxon>
        <taxon>Metakinetoplastina</taxon>
        <taxon>Trypanosomatida</taxon>
        <taxon>Trypanosomatidae</taxon>
        <taxon>Trypanosoma</taxon>
        <taxon>Nannomonas</taxon>
    </lineage>
</organism>
<dbReference type="PANTHER" id="PTHR12942">
    <property type="entry name" value="STEP II SPLICING FACTOR SLU7"/>
    <property type="match status" value="1"/>
</dbReference>
<dbReference type="PANTHER" id="PTHR12942:SF2">
    <property type="entry name" value="PRE-MRNA-SPLICING FACTOR SLU7"/>
    <property type="match status" value="1"/>
</dbReference>
<keyword evidence="6 7" id="KW-0539">Nucleus</keyword>
<keyword evidence="4 7" id="KW-0747">Spliceosome</keyword>
<accession>G0ULU3</accession>
<keyword evidence="5 7" id="KW-0508">mRNA splicing</keyword>
<name>G0ULU3_TRYCI</name>
<evidence type="ECO:0000313" key="9">
    <source>
        <dbReference type="EMBL" id="CCC90605.1"/>
    </source>
</evidence>
<dbReference type="GO" id="GO:0030628">
    <property type="term" value="F:pre-mRNA 3'-splice site binding"/>
    <property type="evidence" value="ECO:0007669"/>
    <property type="project" value="UniProtKB-UniRule"/>
</dbReference>
<proteinExistence type="inferred from homology"/>
<evidence type="ECO:0000256" key="1">
    <source>
        <dbReference type="ARBA" id="ARBA00004123"/>
    </source>
</evidence>
<evidence type="ECO:0000256" key="4">
    <source>
        <dbReference type="ARBA" id="ARBA00022728"/>
    </source>
</evidence>
<keyword evidence="3 7" id="KW-0507">mRNA processing</keyword>
<evidence type="ECO:0000256" key="6">
    <source>
        <dbReference type="ARBA" id="ARBA00023242"/>
    </source>
</evidence>